<organism evidence="5 6">
    <name type="scientific">Tagetes erecta</name>
    <name type="common">African marigold</name>
    <dbReference type="NCBI Taxonomy" id="13708"/>
    <lineage>
        <taxon>Eukaryota</taxon>
        <taxon>Viridiplantae</taxon>
        <taxon>Streptophyta</taxon>
        <taxon>Embryophyta</taxon>
        <taxon>Tracheophyta</taxon>
        <taxon>Spermatophyta</taxon>
        <taxon>Magnoliopsida</taxon>
        <taxon>eudicotyledons</taxon>
        <taxon>Gunneridae</taxon>
        <taxon>Pentapetalae</taxon>
        <taxon>asterids</taxon>
        <taxon>campanulids</taxon>
        <taxon>Asterales</taxon>
        <taxon>Asteraceae</taxon>
        <taxon>Asteroideae</taxon>
        <taxon>Heliantheae alliance</taxon>
        <taxon>Tageteae</taxon>
        <taxon>Tagetes</taxon>
    </lineage>
</organism>
<dbReference type="Proteomes" id="UP001229421">
    <property type="component" value="Unassembled WGS sequence"/>
</dbReference>
<dbReference type="EMBL" id="JAUHHV010000001">
    <property type="protein sequence ID" value="KAK1438898.1"/>
    <property type="molecule type" value="Genomic_DNA"/>
</dbReference>
<name>A0AAD8LD69_TARER</name>
<proteinExistence type="predicted"/>
<dbReference type="InterPro" id="IPR018247">
    <property type="entry name" value="EF_Hand_1_Ca_BS"/>
</dbReference>
<evidence type="ECO:0000313" key="6">
    <source>
        <dbReference type="Proteomes" id="UP001229421"/>
    </source>
</evidence>
<dbReference type="AlphaFoldDB" id="A0AAD8LD69"/>
<dbReference type="PANTHER" id="PTHR10891">
    <property type="entry name" value="EF-HAND CALCIUM-BINDING DOMAIN CONTAINING PROTEIN"/>
    <property type="match status" value="1"/>
</dbReference>
<dbReference type="FunFam" id="1.10.238.10:FF:000003">
    <property type="entry name" value="Calmodulin A"/>
    <property type="match status" value="1"/>
</dbReference>
<feature type="domain" description="EF-hand" evidence="4">
    <location>
        <begin position="96"/>
        <end position="131"/>
    </location>
</feature>
<gene>
    <name evidence="5" type="ORF">QVD17_04710</name>
</gene>
<evidence type="ECO:0000256" key="2">
    <source>
        <dbReference type="ARBA" id="ARBA00022737"/>
    </source>
</evidence>
<dbReference type="PROSITE" id="PS00018">
    <property type="entry name" value="EF_HAND_1"/>
    <property type="match status" value="2"/>
</dbReference>
<accession>A0AAD8LD69</accession>
<sequence length="168" mass="19983">MTFMILEFIQYFFSQIMLYMIIYHKFMDHSKIHNAKQNPETNLSKRLLSFKERIMHQDEVQMVMENLGIFGNFKGESFPKGLNSEDLLNIFEEEEPRLDEVREAFEVFDENKDGFIDARELQRVLTALGLKDKAAINECKKMIKVFDDDNDGRINFHEFIKFMEGIFC</sequence>
<keyword evidence="6" id="KW-1185">Reference proteome</keyword>
<dbReference type="InterPro" id="IPR002048">
    <property type="entry name" value="EF_hand_dom"/>
</dbReference>
<evidence type="ECO:0000256" key="1">
    <source>
        <dbReference type="ARBA" id="ARBA00022723"/>
    </source>
</evidence>
<reference evidence="5" key="1">
    <citation type="journal article" date="2023" name="bioRxiv">
        <title>Improved chromosome-level genome assembly for marigold (Tagetes erecta).</title>
        <authorList>
            <person name="Jiang F."/>
            <person name="Yuan L."/>
            <person name="Wang S."/>
            <person name="Wang H."/>
            <person name="Xu D."/>
            <person name="Wang A."/>
            <person name="Fan W."/>
        </authorList>
    </citation>
    <scope>NUCLEOTIDE SEQUENCE</scope>
    <source>
        <strain evidence="5">WSJ</strain>
        <tissue evidence="5">Leaf</tissue>
    </source>
</reference>
<keyword evidence="2" id="KW-0677">Repeat</keyword>
<dbReference type="InterPro" id="IPR039647">
    <property type="entry name" value="EF_hand_pair_protein_CML-like"/>
</dbReference>
<evidence type="ECO:0000256" key="3">
    <source>
        <dbReference type="ARBA" id="ARBA00022837"/>
    </source>
</evidence>
<evidence type="ECO:0000259" key="4">
    <source>
        <dbReference type="PROSITE" id="PS50222"/>
    </source>
</evidence>
<keyword evidence="3" id="KW-0106">Calcium</keyword>
<dbReference type="GO" id="GO:0005509">
    <property type="term" value="F:calcium ion binding"/>
    <property type="evidence" value="ECO:0007669"/>
    <property type="project" value="InterPro"/>
</dbReference>
<feature type="domain" description="EF-hand" evidence="4">
    <location>
        <begin position="134"/>
        <end position="168"/>
    </location>
</feature>
<dbReference type="SUPFAM" id="SSF47473">
    <property type="entry name" value="EF-hand"/>
    <property type="match status" value="1"/>
</dbReference>
<evidence type="ECO:0000313" key="5">
    <source>
        <dbReference type="EMBL" id="KAK1438898.1"/>
    </source>
</evidence>
<dbReference type="CDD" id="cd00051">
    <property type="entry name" value="EFh"/>
    <property type="match status" value="1"/>
</dbReference>
<comment type="caution">
    <text evidence="5">The sequence shown here is derived from an EMBL/GenBank/DDBJ whole genome shotgun (WGS) entry which is preliminary data.</text>
</comment>
<dbReference type="Gene3D" id="1.10.238.10">
    <property type="entry name" value="EF-hand"/>
    <property type="match status" value="1"/>
</dbReference>
<keyword evidence="1" id="KW-0479">Metal-binding</keyword>
<dbReference type="InterPro" id="IPR011992">
    <property type="entry name" value="EF-hand-dom_pair"/>
</dbReference>
<dbReference type="PROSITE" id="PS50222">
    <property type="entry name" value="EF_HAND_2"/>
    <property type="match status" value="2"/>
</dbReference>
<dbReference type="Pfam" id="PF13499">
    <property type="entry name" value="EF-hand_7"/>
    <property type="match status" value="1"/>
</dbReference>
<dbReference type="SMART" id="SM00054">
    <property type="entry name" value="EFh"/>
    <property type="match status" value="2"/>
</dbReference>
<protein>
    <recommendedName>
        <fullName evidence="4">EF-hand domain-containing protein</fullName>
    </recommendedName>
</protein>